<evidence type="ECO:0000313" key="9">
    <source>
        <dbReference type="EMBL" id="MBY5957477.1"/>
    </source>
</evidence>
<dbReference type="HAMAP" id="MF_01894">
    <property type="entry name" value="Smc_prok"/>
    <property type="match status" value="1"/>
</dbReference>
<comment type="subcellular location">
    <subcellularLocation>
        <location evidence="6">Cytoplasm</location>
    </subcellularLocation>
</comment>
<feature type="coiled-coil region" evidence="6">
    <location>
        <begin position="726"/>
        <end position="753"/>
    </location>
</feature>
<evidence type="ECO:0000256" key="3">
    <source>
        <dbReference type="ARBA" id="ARBA00022840"/>
    </source>
</evidence>
<dbReference type="InterPro" id="IPR011890">
    <property type="entry name" value="SMC_prok"/>
</dbReference>
<dbReference type="NCBIfam" id="TIGR02168">
    <property type="entry name" value="SMC_prok_B"/>
    <property type="match status" value="1"/>
</dbReference>
<keyword evidence="4 6" id="KW-0175">Coiled coil</keyword>
<keyword evidence="2 6" id="KW-0547">Nucleotide-binding</keyword>
<keyword evidence="10" id="KW-1185">Reference proteome</keyword>
<keyword evidence="3 6" id="KW-0067">ATP-binding</keyword>
<feature type="binding site" evidence="6">
    <location>
        <begin position="25"/>
        <end position="32"/>
    </location>
    <ligand>
        <name>ATP</name>
        <dbReference type="ChEBI" id="CHEBI:30616"/>
    </ligand>
</feature>
<evidence type="ECO:0000256" key="1">
    <source>
        <dbReference type="ARBA" id="ARBA00022490"/>
    </source>
</evidence>
<dbReference type="AlphaFoldDB" id="A0A953L6B3"/>
<dbReference type="InterPro" id="IPR036277">
    <property type="entry name" value="SMC_hinge_sf"/>
</dbReference>
<dbReference type="Pfam" id="PF02463">
    <property type="entry name" value="SMC_N"/>
    <property type="match status" value="1"/>
</dbReference>
<dbReference type="SUPFAM" id="SSF52540">
    <property type="entry name" value="P-loop containing nucleoside triphosphate hydrolases"/>
    <property type="match status" value="1"/>
</dbReference>
<evidence type="ECO:0000259" key="8">
    <source>
        <dbReference type="SMART" id="SM00968"/>
    </source>
</evidence>
<dbReference type="Gene3D" id="1.20.1060.20">
    <property type="match status" value="1"/>
</dbReference>
<proteinExistence type="inferred from homology"/>
<protein>
    <recommendedName>
        <fullName evidence="6">Chromosome partition protein Smc</fullName>
    </recommendedName>
</protein>
<dbReference type="InterPro" id="IPR010935">
    <property type="entry name" value="SMC_hinge"/>
</dbReference>
<dbReference type="SMART" id="SM00968">
    <property type="entry name" value="SMC_hinge"/>
    <property type="match status" value="1"/>
</dbReference>
<dbReference type="GO" id="GO:0006260">
    <property type="term" value="P:DNA replication"/>
    <property type="evidence" value="ECO:0007669"/>
    <property type="project" value="UniProtKB-UniRule"/>
</dbReference>
<dbReference type="CDD" id="cd03278">
    <property type="entry name" value="ABC_SMC_barmotin"/>
    <property type="match status" value="1"/>
</dbReference>
<dbReference type="EMBL" id="JAHVHU010000005">
    <property type="protein sequence ID" value="MBY5957477.1"/>
    <property type="molecule type" value="Genomic_DNA"/>
</dbReference>
<dbReference type="Gene3D" id="3.40.50.300">
    <property type="entry name" value="P-loop containing nucleotide triphosphate hydrolases"/>
    <property type="match status" value="2"/>
</dbReference>
<evidence type="ECO:0000256" key="2">
    <source>
        <dbReference type="ARBA" id="ARBA00022741"/>
    </source>
</evidence>
<dbReference type="Proteomes" id="UP000753961">
    <property type="component" value="Unassembled WGS sequence"/>
</dbReference>
<dbReference type="Pfam" id="PF06470">
    <property type="entry name" value="SMC_hinge"/>
    <property type="match status" value="1"/>
</dbReference>
<dbReference type="SUPFAM" id="SSF57997">
    <property type="entry name" value="Tropomyosin"/>
    <property type="match status" value="1"/>
</dbReference>
<evidence type="ECO:0000256" key="6">
    <source>
        <dbReference type="HAMAP-Rule" id="MF_01894"/>
    </source>
</evidence>
<dbReference type="GO" id="GO:0007059">
    <property type="term" value="P:chromosome segregation"/>
    <property type="evidence" value="ECO:0007669"/>
    <property type="project" value="UniProtKB-UniRule"/>
</dbReference>
<dbReference type="GO" id="GO:0007062">
    <property type="term" value="P:sister chromatid cohesion"/>
    <property type="evidence" value="ECO:0007669"/>
    <property type="project" value="InterPro"/>
</dbReference>
<dbReference type="GO" id="GO:0030261">
    <property type="term" value="P:chromosome condensation"/>
    <property type="evidence" value="ECO:0007669"/>
    <property type="project" value="InterPro"/>
</dbReference>
<dbReference type="SUPFAM" id="SSF75553">
    <property type="entry name" value="Smc hinge domain"/>
    <property type="match status" value="1"/>
</dbReference>
<evidence type="ECO:0000256" key="5">
    <source>
        <dbReference type="ARBA" id="ARBA00023125"/>
    </source>
</evidence>
<organism evidence="9 10">
    <name type="scientific">Membranihabitans marinus</name>
    <dbReference type="NCBI Taxonomy" id="1227546"/>
    <lineage>
        <taxon>Bacteria</taxon>
        <taxon>Pseudomonadati</taxon>
        <taxon>Bacteroidota</taxon>
        <taxon>Saprospiria</taxon>
        <taxon>Saprospirales</taxon>
        <taxon>Saprospiraceae</taxon>
        <taxon>Membranihabitans</taxon>
    </lineage>
</organism>
<evidence type="ECO:0000313" key="10">
    <source>
        <dbReference type="Proteomes" id="UP000753961"/>
    </source>
</evidence>
<feature type="coiled-coil region" evidence="6">
    <location>
        <begin position="945"/>
        <end position="972"/>
    </location>
</feature>
<feature type="coiled-coil region" evidence="6">
    <location>
        <begin position="838"/>
        <end position="907"/>
    </location>
</feature>
<evidence type="ECO:0000256" key="4">
    <source>
        <dbReference type="ARBA" id="ARBA00023054"/>
    </source>
</evidence>
<feature type="domain" description="SMC hinge" evidence="8">
    <location>
        <begin position="513"/>
        <end position="623"/>
    </location>
</feature>
<dbReference type="GO" id="GO:0005737">
    <property type="term" value="C:cytoplasm"/>
    <property type="evidence" value="ECO:0007669"/>
    <property type="project" value="UniProtKB-SubCell"/>
</dbReference>
<accession>A0A953L6B3</accession>
<gene>
    <name evidence="6 9" type="primary">smc</name>
    <name evidence="9" type="ORF">KUV50_04970</name>
</gene>
<dbReference type="PIRSF" id="PIRSF005719">
    <property type="entry name" value="SMC"/>
    <property type="match status" value="1"/>
</dbReference>
<feature type="coiled-coil region" evidence="6">
    <location>
        <begin position="658"/>
        <end position="699"/>
    </location>
</feature>
<dbReference type="GO" id="GO:0005694">
    <property type="term" value="C:chromosome"/>
    <property type="evidence" value="ECO:0007669"/>
    <property type="project" value="InterPro"/>
</dbReference>
<dbReference type="PANTHER" id="PTHR43977">
    <property type="entry name" value="STRUCTURAL MAINTENANCE OF CHROMOSOMES PROTEIN 3"/>
    <property type="match status" value="1"/>
</dbReference>
<comment type="similarity">
    <text evidence="6">Belongs to the SMC family.</text>
</comment>
<reference evidence="9" key="1">
    <citation type="submission" date="2021-06" db="EMBL/GenBank/DDBJ databases">
        <title>44 bacteria genomes isolated from Dapeng, Shenzhen.</title>
        <authorList>
            <person name="Zheng W."/>
            <person name="Yu S."/>
            <person name="Huang Y."/>
        </authorList>
    </citation>
    <scope>NUCLEOTIDE SEQUENCE</scope>
    <source>
        <strain evidence="9">DP5N28-2</strain>
    </source>
</reference>
<dbReference type="GO" id="GO:0003677">
    <property type="term" value="F:DNA binding"/>
    <property type="evidence" value="ECO:0007669"/>
    <property type="project" value="UniProtKB-UniRule"/>
</dbReference>
<dbReference type="InterPro" id="IPR027417">
    <property type="entry name" value="P-loop_NTPase"/>
</dbReference>
<comment type="domain">
    <text evidence="6">Contains large globular domains required for ATP hydrolysis at each terminus and a third globular domain forming a flexible hinge near the middle of the molecule. These domains are separated by coiled-coil structures.</text>
</comment>
<dbReference type="InterPro" id="IPR024704">
    <property type="entry name" value="SMC"/>
</dbReference>
<sequence length="1178" mass="136689">MKGFKSFADETHILFTDDIIGIVGPNGSGKSNIVDAVRWVLGEQSSRELRLESMGDVIFNGSRAKKAGKVARVSLTFENTKNLLPTEYTEITLTRKLYRSGESEYQINDVKCRLKDIKALFMDSGIGSNSYAIIALGMVDDILADKENARRMMFEEAAGISKYKERKKETLNKLRHTEEDLDRIEDLVFEIEKNLKSFERQARRTKRFYEIKNEYKELSTALASIQLHHHRKEKKETAAKLEKEMDRIRQLETSITQKEAEIETVKKANTDQEIALSQSQKGINQLAAKIRNTEENLRIDKQQLDFRSKERSEHDNRITTLQGEEKELAEKRKRYDEKAAQEEATHRKMKNEWEKASEELNALKEKYENSKASFDSQYADIRELEKITAHLEKSIAISESRQETYVHDQQRLEGSIKEIKRALEGRQGEVEKLVNEEKKWVAKIDQLEEEIFQKQSEKENLENKEESIVKVLQRLNRQLDAKTNERKLLIEFMRKMEGFPESIKFLSRNKSWKGRGIILSDLLSAEPPYRGLLESFLDQYLNYFVVQSVDDAVEAIRLLSESDKGRGQFFILDELDGSVKDTPDADDGEERALDLVSYDPKYDPLFRSLLKNVYFAESGTEDQWSGNPEKVILGKDGRIQRAKGMMTGGVVNLFEGSKLGRQQQIDQLENEIEEIQQKIQNCEEELDQLNDRISELDTTKIEENLRSWTNEVNGVRSRQMKITTTMEIEEKSLEKEKNNLRELITAIEMDAKEWGMQKEKWKKLQTELNEKQKQLADKDTLYRSLSDQYNALRQEYNQFHIKVVQQENLLETVHREQEVISEKENSLKKELSHSVRKVEESEEAIEKLQLSIKQYEKSLLKDMETRKSKEALLNDAERDYYKARSAVGELEAEVKSLNQQYRNSQSLVNGWKDTMNSIKFAISRIIERMQIEFEIGDQDIPDEVDSTMLEKRDDLEQKSEKLKNRIQNYGEINPLAVEAFDEIKERYDNIVQQRDDVIDARKQLIETIDEIETTATQKFMDAFNQVRENFIEVFRRLFTEDDTCDLILLDAENPLESKIEIVAKPKGKKPKSISQLSGGEKTLTATALLFALYLLKPAPFCIFDEVDAPLDDANIYKFNRIIKEFSKESQFVIVTHNKLTMEAVDVIYGVFMEDTGVSKVAAVDFRHLEEISELATTG</sequence>
<comment type="caution">
    <text evidence="9">The sequence shown here is derived from an EMBL/GenBank/DDBJ whole genome shotgun (WGS) entry which is preliminary data.</text>
</comment>
<keyword evidence="5 6" id="KW-0238">DNA-binding</keyword>
<keyword evidence="1 6" id="KW-0963">Cytoplasm</keyword>
<comment type="function">
    <text evidence="6">Required for chromosome condensation and partitioning.</text>
</comment>
<dbReference type="GO" id="GO:0005524">
    <property type="term" value="F:ATP binding"/>
    <property type="evidence" value="ECO:0007669"/>
    <property type="project" value="UniProtKB-UniRule"/>
</dbReference>
<feature type="region of interest" description="Disordered" evidence="7">
    <location>
        <begin position="329"/>
        <end position="352"/>
    </location>
</feature>
<feature type="coiled-coil region" evidence="6">
    <location>
        <begin position="416"/>
        <end position="478"/>
    </location>
</feature>
<evidence type="ECO:0000256" key="7">
    <source>
        <dbReference type="SAM" id="MobiDB-lite"/>
    </source>
</evidence>
<name>A0A953L6B3_9BACT</name>
<comment type="subunit">
    <text evidence="6">Homodimer.</text>
</comment>
<dbReference type="InterPro" id="IPR003395">
    <property type="entry name" value="RecF/RecN/SMC_N"/>
</dbReference>
<dbReference type="Gene3D" id="3.30.70.1620">
    <property type="match status" value="1"/>
</dbReference>
<feature type="coiled-coil region" evidence="6">
    <location>
        <begin position="160"/>
        <end position="201"/>
    </location>
</feature>
<dbReference type="GO" id="GO:0016887">
    <property type="term" value="F:ATP hydrolysis activity"/>
    <property type="evidence" value="ECO:0007669"/>
    <property type="project" value="InterPro"/>
</dbReference>